<dbReference type="NCBIfam" id="TIGR00707">
    <property type="entry name" value="argD"/>
    <property type="match status" value="1"/>
</dbReference>
<dbReference type="NCBIfam" id="NF002325">
    <property type="entry name" value="PRK01278.1"/>
    <property type="match status" value="1"/>
</dbReference>
<dbReference type="InterPro" id="IPR049704">
    <property type="entry name" value="Aminotrans_3_PPA_site"/>
</dbReference>
<name>A0A1I0C9A2_9FIRM</name>
<keyword evidence="3" id="KW-0028">Amino-acid biosynthesis</keyword>
<dbReference type="Pfam" id="PF00202">
    <property type="entry name" value="Aminotran_3"/>
    <property type="match status" value="1"/>
</dbReference>
<dbReference type="SUPFAM" id="SSF53383">
    <property type="entry name" value="PLP-dependent transferases"/>
    <property type="match status" value="1"/>
</dbReference>
<dbReference type="InterPro" id="IPR015422">
    <property type="entry name" value="PyrdxlP-dep_Trfase_small"/>
</dbReference>
<evidence type="ECO:0000256" key="2">
    <source>
        <dbReference type="ARBA" id="ARBA00022576"/>
    </source>
</evidence>
<dbReference type="InterPro" id="IPR015421">
    <property type="entry name" value="PyrdxlP-dep_Trfase_major"/>
</dbReference>
<dbReference type="PROSITE" id="PS00600">
    <property type="entry name" value="AA_TRANSFER_CLASS_3"/>
    <property type="match status" value="1"/>
</dbReference>
<dbReference type="InterPro" id="IPR050103">
    <property type="entry name" value="Class-III_PLP-dep_AT"/>
</dbReference>
<evidence type="ECO:0000256" key="7">
    <source>
        <dbReference type="RuleBase" id="RU003560"/>
    </source>
</evidence>
<dbReference type="PIRSF" id="PIRSF000521">
    <property type="entry name" value="Transaminase_4ab_Lys_Orn"/>
    <property type="match status" value="1"/>
</dbReference>
<dbReference type="AlphaFoldDB" id="A0A1I0C9A2"/>
<dbReference type="PANTHER" id="PTHR11986:SF79">
    <property type="entry name" value="ACETYLORNITHINE AMINOTRANSFERASE, MITOCHONDRIAL"/>
    <property type="match status" value="1"/>
</dbReference>
<keyword evidence="2 8" id="KW-0032">Aminotransferase</keyword>
<dbReference type="CDD" id="cd00610">
    <property type="entry name" value="OAT_like"/>
    <property type="match status" value="1"/>
</dbReference>
<keyword evidence="9" id="KW-1185">Reference proteome</keyword>
<dbReference type="GO" id="GO:0042802">
    <property type="term" value="F:identical protein binding"/>
    <property type="evidence" value="ECO:0007669"/>
    <property type="project" value="TreeGrafter"/>
</dbReference>
<accession>A0A1I0C9A2</accession>
<proteinExistence type="inferred from homology"/>
<evidence type="ECO:0000256" key="6">
    <source>
        <dbReference type="ARBA" id="ARBA00029440"/>
    </source>
</evidence>
<evidence type="ECO:0000313" key="8">
    <source>
        <dbReference type="EMBL" id="SET15835.1"/>
    </source>
</evidence>
<organism evidence="8 9">
    <name type="scientific">Natronincola peptidivorans</name>
    <dbReference type="NCBI Taxonomy" id="426128"/>
    <lineage>
        <taxon>Bacteria</taxon>
        <taxon>Bacillati</taxon>
        <taxon>Bacillota</taxon>
        <taxon>Clostridia</taxon>
        <taxon>Peptostreptococcales</taxon>
        <taxon>Natronincolaceae</taxon>
        <taxon>Natronincola</taxon>
    </lineage>
</organism>
<protein>
    <submittedName>
        <fullName evidence="8">Acetylornithine/N-succinyldiaminopimelate aminotransferase</fullName>
    </submittedName>
</protein>
<evidence type="ECO:0000256" key="5">
    <source>
        <dbReference type="ARBA" id="ARBA00022898"/>
    </source>
</evidence>
<dbReference type="InterPro" id="IPR004636">
    <property type="entry name" value="AcOrn/SuccOrn_fam"/>
</dbReference>
<dbReference type="Proteomes" id="UP000199568">
    <property type="component" value="Unassembled WGS sequence"/>
</dbReference>
<dbReference type="STRING" id="426128.SAMN05660297_01535"/>
<dbReference type="EMBL" id="FOHU01000005">
    <property type="protein sequence ID" value="SET15835.1"/>
    <property type="molecule type" value="Genomic_DNA"/>
</dbReference>
<dbReference type="FunFam" id="3.40.640.10:FF:000004">
    <property type="entry name" value="Acetylornithine aminotransferase"/>
    <property type="match status" value="1"/>
</dbReference>
<reference evidence="8 9" key="1">
    <citation type="submission" date="2016-10" db="EMBL/GenBank/DDBJ databases">
        <authorList>
            <person name="de Groot N.N."/>
        </authorList>
    </citation>
    <scope>NUCLEOTIDE SEQUENCE [LARGE SCALE GENOMIC DNA]</scope>
    <source>
        <strain evidence="8 9">DSM 18979</strain>
    </source>
</reference>
<dbReference type="Gene3D" id="3.90.1150.10">
    <property type="entry name" value="Aspartate Aminotransferase, domain 1"/>
    <property type="match status" value="1"/>
</dbReference>
<dbReference type="RefSeq" id="WP_244272664.1">
    <property type="nucleotide sequence ID" value="NZ_FOHU01000005.1"/>
</dbReference>
<keyword evidence="4 8" id="KW-0808">Transferase</keyword>
<comment type="cofactor">
    <cofactor evidence="1">
        <name>pyridoxal 5'-phosphate</name>
        <dbReference type="ChEBI" id="CHEBI:597326"/>
    </cofactor>
</comment>
<evidence type="ECO:0000256" key="1">
    <source>
        <dbReference type="ARBA" id="ARBA00001933"/>
    </source>
</evidence>
<comment type="similarity">
    <text evidence="7">Belongs to the class-III pyridoxal-phosphate-dependent aminotransferase family.</text>
</comment>
<dbReference type="InterPro" id="IPR005814">
    <property type="entry name" value="Aminotrans_3"/>
</dbReference>
<comment type="pathway">
    <text evidence="6">Amino-acid biosynthesis.</text>
</comment>
<dbReference type="GO" id="GO:0030170">
    <property type="term" value="F:pyridoxal phosphate binding"/>
    <property type="evidence" value="ECO:0007669"/>
    <property type="project" value="InterPro"/>
</dbReference>
<dbReference type="InterPro" id="IPR015424">
    <property type="entry name" value="PyrdxlP-dep_Trfase"/>
</dbReference>
<gene>
    <name evidence="8" type="ORF">SAMN05660297_01535</name>
</gene>
<dbReference type="PANTHER" id="PTHR11986">
    <property type="entry name" value="AMINOTRANSFERASE CLASS III"/>
    <property type="match status" value="1"/>
</dbReference>
<dbReference type="GO" id="GO:0006526">
    <property type="term" value="P:L-arginine biosynthetic process"/>
    <property type="evidence" value="ECO:0007669"/>
    <property type="project" value="UniProtKB-ARBA"/>
</dbReference>
<evidence type="ECO:0000256" key="3">
    <source>
        <dbReference type="ARBA" id="ARBA00022605"/>
    </source>
</evidence>
<dbReference type="Gene3D" id="3.40.640.10">
    <property type="entry name" value="Type I PLP-dependent aspartate aminotransferase-like (Major domain)"/>
    <property type="match status" value="1"/>
</dbReference>
<evidence type="ECO:0000256" key="4">
    <source>
        <dbReference type="ARBA" id="ARBA00022679"/>
    </source>
</evidence>
<dbReference type="GO" id="GO:0008483">
    <property type="term" value="F:transaminase activity"/>
    <property type="evidence" value="ECO:0007669"/>
    <property type="project" value="UniProtKB-KW"/>
</dbReference>
<sequence length="403" mass="45354">MRSKEMLKAAKEHILDINEFPDIIMEKGEGMYLWDTEENIYLDFLGGWAVTSLGHSPKVIQEALKEQSETLVNASPSFYNKPMVEFAQYLAKHSCFDMAFFGSSGSEANEAALKLARKYGQKYKNGAYKIVALKKGFHGRTLAMMSATGKLSWKEKFEPKVVGFTHVSRNDIQAMKAAIDEETCAVMLEPILGEGGICEMDYDYIQQLRKVCDETNTLLIFDEVQTGIGRTGTLFAYEQYNIEPDIMTLAKGIGGGFPLSTMLTKKELNIFERGDQGGTYVGQPLAMAVGLAVVKEVVDKRLSDNAMKMGEVIKQRLENLKMKGYITEIRGRGLMIAFDFAIEKASELTKLCRSNGLIIRERDERTIRLLPPLIVAENHIDKMIELLEKSMEEILIRYGVKMK</sequence>
<keyword evidence="5 7" id="KW-0663">Pyridoxal phosphate</keyword>
<evidence type="ECO:0000313" key="9">
    <source>
        <dbReference type="Proteomes" id="UP000199568"/>
    </source>
</evidence>